<evidence type="ECO:0000313" key="5">
    <source>
        <dbReference type="Proteomes" id="UP001434883"/>
    </source>
</evidence>
<keyword evidence="5" id="KW-1185">Reference proteome</keyword>
<feature type="chain" id="PRO_5045846261" evidence="3">
    <location>
        <begin position="34"/>
        <end position="170"/>
    </location>
</feature>
<accession>A0ABV0RZK2</accession>
<reference evidence="4 5" key="1">
    <citation type="submission" date="2021-06" db="EMBL/GenBank/DDBJ databases">
        <authorList>
            <person name="Palmer J.M."/>
        </authorList>
    </citation>
    <scope>NUCLEOTIDE SEQUENCE [LARGE SCALE GENOMIC DNA]</scope>
    <source>
        <strain evidence="4 5">XC_2019</strain>
        <tissue evidence="4">Muscle</tissue>
    </source>
</reference>
<evidence type="ECO:0000256" key="3">
    <source>
        <dbReference type="SAM" id="SignalP"/>
    </source>
</evidence>
<dbReference type="InterPro" id="IPR018503">
    <property type="entry name" value="Tetraspanin_CS"/>
</dbReference>
<sequence>MGQCGITSSKTVLVFLNLIFWVRKRQMVEQCAASPVMRPGLGALASHCARDALRPAEALLYKAGRGEHLARFSITVGPSASIGGPIAAAGILCYIGAYVFITYDDYDHFFEDVYTLIPAIVIIGVGTLLFIIGLIGCCATIRESSCGLATVSFHSFDLKNCIADAYSMCI</sequence>
<evidence type="ECO:0000256" key="2">
    <source>
        <dbReference type="SAM" id="Phobius"/>
    </source>
</evidence>
<proteinExistence type="inferred from homology"/>
<comment type="similarity">
    <text evidence="1">Belongs to the tetraspanin (TM4SF) family.</text>
</comment>
<dbReference type="EMBL" id="JAHRIN010063050">
    <property type="protein sequence ID" value="MEQ2213724.1"/>
    <property type="molecule type" value="Genomic_DNA"/>
</dbReference>
<dbReference type="PROSITE" id="PS00421">
    <property type="entry name" value="TM4_1"/>
    <property type="match status" value="1"/>
</dbReference>
<comment type="caution">
    <text evidence="4">The sequence shown here is derived from an EMBL/GenBank/DDBJ whole genome shotgun (WGS) entry which is preliminary data.</text>
</comment>
<name>A0ABV0RZK2_9TELE</name>
<protein>
    <submittedName>
        <fullName evidence="4">Uncharacterized protein</fullName>
    </submittedName>
</protein>
<evidence type="ECO:0000256" key="1">
    <source>
        <dbReference type="ARBA" id="ARBA00006840"/>
    </source>
</evidence>
<keyword evidence="2" id="KW-0812">Transmembrane</keyword>
<keyword evidence="2" id="KW-0472">Membrane</keyword>
<keyword evidence="3" id="KW-0732">Signal</keyword>
<feature type="signal peptide" evidence="3">
    <location>
        <begin position="1"/>
        <end position="33"/>
    </location>
</feature>
<gene>
    <name evidence="4" type="ORF">XENOCAPTIV_019843</name>
</gene>
<keyword evidence="2" id="KW-1133">Transmembrane helix</keyword>
<feature type="transmembrane region" description="Helical" evidence="2">
    <location>
        <begin position="80"/>
        <end position="101"/>
    </location>
</feature>
<feature type="transmembrane region" description="Helical" evidence="2">
    <location>
        <begin position="113"/>
        <end position="135"/>
    </location>
</feature>
<evidence type="ECO:0000313" key="4">
    <source>
        <dbReference type="EMBL" id="MEQ2213724.1"/>
    </source>
</evidence>
<organism evidence="4 5">
    <name type="scientific">Xenoophorus captivus</name>
    <dbReference type="NCBI Taxonomy" id="1517983"/>
    <lineage>
        <taxon>Eukaryota</taxon>
        <taxon>Metazoa</taxon>
        <taxon>Chordata</taxon>
        <taxon>Craniata</taxon>
        <taxon>Vertebrata</taxon>
        <taxon>Euteleostomi</taxon>
        <taxon>Actinopterygii</taxon>
        <taxon>Neopterygii</taxon>
        <taxon>Teleostei</taxon>
        <taxon>Neoteleostei</taxon>
        <taxon>Acanthomorphata</taxon>
        <taxon>Ovalentaria</taxon>
        <taxon>Atherinomorphae</taxon>
        <taxon>Cyprinodontiformes</taxon>
        <taxon>Goodeidae</taxon>
        <taxon>Xenoophorus</taxon>
    </lineage>
</organism>
<dbReference type="Proteomes" id="UP001434883">
    <property type="component" value="Unassembled WGS sequence"/>
</dbReference>